<feature type="compositionally biased region" description="Low complexity" evidence="1">
    <location>
        <begin position="17"/>
        <end position="29"/>
    </location>
</feature>
<feature type="compositionally biased region" description="Basic and acidic residues" evidence="1">
    <location>
        <begin position="121"/>
        <end position="130"/>
    </location>
</feature>
<dbReference type="Proteomes" id="UP000604825">
    <property type="component" value="Unassembled WGS sequence"/>
</dbReference>
<feature type="region of interest" description="Disordered" evidence="1">
    <location>
        <begin position="112"/>
        <end position="160"/>
    </location>
</feature>
<feature type="region of interest" description="Disordered" evidence="1">
    <location>
        <begin position="1"/>
        <end position="37"/>
    </location>
</feature>
<keyword evidence="3" id="KW-1185">Reference proteome</keyword>
<sequence length="160" mass="16776">MVPSQEEAMIMKEKGEATTSTEEVAAPAPEESESNVLSQGVIELSNDEPEDLIASIAVAASTGPSKARPSTPRVAIMPDTSDDWEFARKLFVELNREAIGIPGDGALVDLVSDNEDTMEADAGKAKKEVAPDGEGEEGDATADDRLPEQTAVPPSPLPST</sequence>
<dbReference type="AlphaFoldDB" id="A0A811N133"/>
<protein>
    <submittedName>
        <fullName evidence="2">Uncharacterized protein</fullName>
    </submittedName>
</protein>
<dbReference type="EMBL" id="CAJGYO010000003">
    <property type="protein sequence ID" value="CAD6219105.1"/>
    <property type="molecule type" value="Genomic_DNA"/>
</dbReference>
<evidence type="ECO:0000313" key="3">
    <source>
        <dbReference type="Proteomes" id="UP000604825"/>
    </source>
</evidence>
<organism evidence="2 3">
    <name type="scientific">Miscanthus lutarioriparius</name>
    <dbReference type="NCBI Taxonomy" id="422564"/>
    <lineage>
        <taxon>Eukaryota</taxon>
        <taxon>Viridiplantae</taxon>
        <taxon>Streptophyta</taxon>
        <taxon>Embryophyta</taxon>
        <taxon>Tracheophyta</taxon>
        <taxon>Spermatophyta</taxon>
        <taxon>Magnoliopsida</taxon>
        <taxon>Liliopsida</taxon>
        <taxon>Poales</taxon>
        <taxon>Poaceae</taxon>
        <taxon>PACMAD clade</taxon>
        <taxon>Panicoideae</taxon>
        <taxon>Andropogonodae</taxon>
        <taxon>Andropogoneae</taxon>
        <taxon>Saccharinae</taxon>
        <taxon>Miscanthus</taxon>
    </lineage>
</organism>
<name>A0A811N133_9POAL</name>
<accession>A0A811N133</accession>
<gene>
    <name evidence="2" type="ORF">NCGR_LOCUS12903</name>
</gene>
<reference evidence="2" key="1">
    <citation type="submission" date="2020-10" db="EMBL/GenBank/DDBJ databases">
        <authorList>
            <person name="Han B."/>
            <person name="Lu T."/>
            <person name="Zhao Q."/>
            <person name="Huang X."/>
            <person name="Zhao Y."/>
        </authorList>
    </citation>
    <scope>NUCLEOTIDE SEQUENCE</scope>
</reference>
<evidence type="ECO:0000313" key="2">
    <source>
        <dbReference type="EMBL" id="CAD6219105.1"/>
    </source>
</evidence>
<evidence type="ECO:0000256" key="1">
    <source>
        <dbReference type="SAM" id="MobiDB-lite"/>
    </source>
</evidence>
<comment type="caution">
    <text evidence="2">The sequence shown here is derived from an EMBL/GenBank/DDBJ whole genome shotgun (WGS) entry which is preliminary data.</text>
</comment>
<feature type="compositionally biased region" description="Acidic residues" evidence="1">
    <location>
        <begin position="131"/>
        <end position="141"/>
    </location>
</feature>
<proteinExistence type="predicted"/>